<comment type="caution">
    <text evidence="1">The sequence shown here is derived from an EMBL/GenBank/DDBJ whole genome shotgun (WGS) entry which is preliminary data.</text>
</comment>
<dbReference type="Proteomes" id="UP001165960">
    <property type="component" value="Unassembled WGS sequence"/>
</dbReference>
<evidence type="ECO:0000313" key="2">
    <source>
        <dbReference type="Proteomes" id="UP001165960"/>
    </source>
</evidence>
<accession>A0ACC2SV07</accession>
<dbReference type="EMBL" id="QTSX02004300">
    <property type="protein sequence ID" value="KAJ9066234.1"/>
    <property type="molecule type" value="Genomic_DNA"/>
</dbReference>
<sequence>MVITGTNNIPLGKRRFQSQEPTDEMAPPSSPPPPPPATLPPPPPRSEHHRESSRDQGRHRDRSREQRRGRSGDRDRDRGRGRGRSRDRSYDRGRHQGYDRSRERSYRRNRDHDHSRSRERRCRSRRRSPRDRSRSQADEDDGLPKRKTRWGSSKAKVIIPGLPTTLPSNMPPEQVKNYLIFLRLEEIGAKLRSGDFIPPEDRRSPSPEPVYNTEGKRVNTRDARYRKKLEDERHKLIETALKENPDFKPPSDYKRPTKLAEKFFIPAKEHPEINFIGLLIGPRGNTLKKMETESGCKISIRGKGSVKEGRRNDAAPVPGIDEDLHCLITGDSEEKIKRATIMIQKIIETSSSVPEGQNELKRQQLRELASLNGTLRDDENQVCPNCGTVGHRRFECPESLNFTVNLVCRICNGVGHTARDCMQRNDPVALEKANQRNQQLDSEYSNLMKELGEDVPANTAAAYGDPMDPNAAAAYNNIYAGYQSAVPADYMGGGYMPYGTTGYSASAQWAYPTATSSEAQTSGAEYAYNPALAAGYSGYEGYGQSTAGYSAPPPPPDSESYQSWPNAYPPPPPPEDSNSQNDQAIPPPPPEDIPPPPSTY</sequence>
<protein>
    <submittedName>
        <fullName evidence="1">Uncharacterized protein</fullName>
    </submittedName>
</protein>
<organism evidence="1 2">
    <name type="scientific">Entomophthora muscae</name>
    <dbReference type="NCBI Taxonomy" id="34485"/>
    <lineage>
        <taxon>Eukaryota</taxon>
        <taxon>Fungi</taxon>
        <taxon>Fungi incertae sedis</taxon>
        <taxon>Zoopagomycota</taxon>
        <taxon>Entomophthoromycotina</taxon>
        <taxon>Entomophthoromycetes</taxon>
        <taxon>Entomophthorales</taxon>
        <taxon>Entomophthoraceae</taxon>
        <taxon>Entomophthora</taxon>
    </lineage>
</organism>
<reference evidence="1" key="1">
    <citation type="submission" date="2022-04" db="EMBL/GenBank/DDBJ databases">
        <title>Genome of the entomopathogenic fungus Entomophthora muscae.</title>
        <authorList>
            <person name="Elya C."/>
            <person name="Lovett B.R."/>
            <person name="Lee E."/>
            <person name="Macias A.M."/>
            <person name="Hajek A.E."/>
            <person name="De Bivort B.L."/>
            <person name="Kasson M.T."/>
            <person name="De Fine Licht H.H."/>
            <person name="Stajich J.E."/>
        </authorList>
    </citation>
    <scope>NUCLEOTIDE SEQUENCE</scope>
    <source>
        <strain evidence="1">Berkeley</strain>
    </source>
</reference>
<keyword evidence="2" id="KW-1185">Reference proteome</keyword>
<evidence type="ECO:0000313" key="1">
    <source>
        <dbReference type="EMBL" id="KAJ9066234.1"/>
    </source>
</evidence>
<name>A0ACC2SV07_9FUNG</name>
<gene>
    <name evidence="1" type="ORF">DSO57_1011563</name>
</gene>
<proteinExistence type="predicted"/>